<proteinExistence type="predicted"/>
<comment type="caution">
    <text evidence="2">The sequence shown here is derived from an EMBL/GenBank/DDBJ whole genome shotgun (WGS) entry which is preliminary data.</text>
</comment>
<accession>A0A427YDW3</accession>
<sequence length="192" mass="19824">MSPISDPPVVLRLRGGCLSQVSSSSPLSPPPSCPHLASSPVTTPPLTPSHLTSPRLSSVLLVAPVLLTSPRLSLHPPSRPRGHQLTLCIEASTNSPSIALTNAPSPTAVSRATKSPLASGAVPALRSSPPPVGRICNYPPRIHSPRPLSRRTPTVLALLEGPGPGPMNISIPRVWYGLGVVLAANPAPPAKK</sequence>
<reference evidence="2 3" key="1">
    <citation type="submission" date="2018-11" db="EMBL/GenBank/DDBJ databases">
        <title>Genome sequence of Saitozyma podzolica DSM 27192.</title>
        <authorList>
            <person name="Aliyu H."/>
            <person name="Gorte O."/>
            <person name="Ochsenreither K."/>
        </authorList>
    </citation>
    <scope>NUCLEOTIDE SEQUENCE [LARGE SCALE GENOMIC DNA]</scope>
    <source>
        <strain evidence="2 3">DSM 27192</strain>
    </source>
</reference>
<feature type="region of interest" description="Disordered" evidence="1">
    <location>
        <begin position="20"/>
        <end position="51"/>
    </location>
</feature>
<organism evidence="2 3">
    <name type="scientific">Saitozyma podzolica</name>
    <dbReference type="NCBI Taxonomy" id="1890683"/>
    <lineage>
        <taxon>Eukaryota</taxon>
        <taxon>Fungi</taxon>
        <taxon>Dikarya</taxon>
        <taxon>Basidiomycota</taxon>
        <taxon>Agaricomycotina</taxon>
        <taxon>Tremellomycetes</taxon>
        <taxon>Tremellales</taxon>
        <taxon>Trimorphomycetaceae</taxon>
        <taxon>Saitozyma</taxon>
    </lineage>
</organism>
<evidence type="ECO:0000256" key="1">
    <source>
        <dbReference type="SAM" id="MobiDB-lite"/>
    </source>
</evidence>
<gene>
    <name evidence="2" type="ORF">EHS25_002473</name>
</gene>
<dbReference type="AlphaFoldDB" id="A0A427YDW3"/>
<dbReference type="Proteomes" id="UP000279259">
    <property type="component" value="Unassembled WGS sequence"/>
</dbReference>
<dbReference type="EMBL" id="RSCD01000014">
    <property type="protein sequence ID" value="RSH89361.1"/>
    <property type="molecule type" value="Genomic_DNA"/>
</dbReference>
<evidence type="ECO:0000313" key="2">
    <source>
        <dbReference type="EMBL" id="RSH89361.1"/>
    </source>
</evidence>
<keyword evidence="3" id="KW-1185">Reference proteome</keyword>
<name>A0A427YDW3_9TREE</name>
<evidence type="ECO:0000313" key="3">
    <source>
        <dbReference type="Proteomes" id="UP000279259"/>
    </source>
</evidence>
<protein>
    <submittedName>
        <fullName evidence="2">Uncharacterized protein</fullName>
    </submittedName>
</protein>